<proteinExistence type="predicted"/>
<keyword evidence="1" id="KW-0732">Signal</keyword>
<keyword evidence="3" id="KW-1185">Reference proteome</keyword>
<organism evidence="2 3">
    <name type="scientific">Seiridium unicorne</name>
    <dbReference type="NCBI Taxonomy" id="138068"/>
    <lineage>
        <taxon>Eukaryota</taxon>
        <taxon>Fungi</taxon>
        <taxon>Dikarya</taxon>
        <taxon>Ascomycota</taxon>
        <taxon>Pezizomycotina</taxon>
        <taxon>Sordariomycetes</taxon>
        <taxon>Xylariomycetidae</taxon>
        <taxon>Amphisphaeriales</taxon>
        <taxon>Sporocadaceae</taxon>
        <taxon>Seiridium</taxon>
    </lineage>
</organism>
<feature type="signal peptide" evidence="1">
    <location>
        <begin position="1"/>
        <end position="20"/>
    </location>
</feature>
<dbReference type="EMBL" id="JARVKF010000112">
    <property type="protein sequence ID" value="KAK9422834.1"/>
    <property type="molecule type" value="Genomic_DNA"/>
</dbReference>
<gene>
    <name evidence="2" type="ORF">SUNI508_00697</name>
</gene>
<name>A0ABR2V8G2_9PEZI</name>
<comment type="caution">
    <text evidence="2">The sequence shown here is derived from an EMBL/GenBank/DDBJ whole genome shotgun (WGS) entry which is preliminary data.</text>
</comment>
<protein>
    <submittedName>
        <fullName evidence="2">VWFC domain-containing protein</fullName>
    </submittedName>
</protein>
<evidence type="ECO:0000256" key="1">
    <source>
        <dbReference type="SAM" id="SignalP"/>
    </source>
</evidence>
<sequence length="226" mass="23472">MINQLVIIPVFAGLVIGVTGETEVAARAAQITPYGGGGYGQTPTPSLPGSCFTTWDDFEHTTGGVKGPDCFTYTSTTTPASCPSCTADSTLVCPLFIRVTTTSVPCSTDCCPTTPTAYVDGPCPTCGQCNIPTETTVQTTGCPTDPDFTRCWLPEGCSTSTTSYRTAAFAVAALSTPTQDVTRCWLPEGCSTSTSTTFSTSVVPPSSTDVTMCWLPEGCPSKTTAK</sequence>
<reference evidence="2 3" key="1">
    <citation type="journal article" date="2024" name="J. Plant Pathol.">
        <title>Sequence and assembly of the genome of Seiridium unicorne, isolate CBS 538.82, causal agent of cypress canker disease.</title>
        <authorList>
            <person name="Scali E."/>
            <person name="Rocca G.D."/>
            <person name="Danti R."/>
            <person name="Garbelotto M."/>
            <person name="Barberini S."/>
            <person name="Baroncelli R."/>
            <person name="Emiliani G."/>
        </authorList>
    </citation>
    <scope>NUCLEOTIDE SEQUENCE [LARGE SCALE GENOMIC DNA]</scope>
    <source>
        <strain evidence="2 3">BM-138-508</strain>
    </source>
</reference>
<dbReference type="Proteomes" id="UP001408356">
    <property type="component" value="Unassembled WGS sequence"/>
</dbReference>
<feature type="chain" id="PRO_5045873869" evidence="1">
    <location>
        <begin position="21"/>
        <end position="226"/>
    </location>
</feature>
<accession>A0ABR2V8G2</accession>
<evidence type="ECO:0000313" key="3">
    <source>
        <dbReference type="Proteomes" id="UP001408356"/>
    </source>
</evidence>
<evidence type="ECO:0000313" key="2">
    <source>
        <dbReference type="EMBL" id="KAK9422834.1"/>
    </source>
</evidence>